<dbReference type="PANTHER" id="PTHR12138:SF162">
    <property type="entry name" value="CHROMOSOME UNDETERMINED SCAFFOLD_275, WHOLE GENOME SHOTGUN SEQUENCE"/>
    <property type="match status" value="1"/>
</dbReference>
<evidence type="ECO:0000313" key="1">
    <source>
        <dbReference type="Ensembl" id="ENSMFAP00000057862.1"/>
    </source>
</evidence>
<keyword evidence="2" id="KW-1185">Reference proteome</keyword>
<accession>A0A7N9D0Y0</accession>
<organism evidence="1 2">
    <name type="scientific">Macaca fascicularis</name>
    <name type="common">Crab-eating macaque</name>
    <name type="synonym">Cynomolgus monkey</name>
    <dbReference type="NCBI Taxonomy" id="9541"/>
    <lineage>
        <taxon>Eukaryota</taxon>
        <taxon>Metazoa</taxon>
        <taxon>Chordata</taxon>
        <taxon>Craniata</taxon>
        <taxon>Vertebrata</taxon>
        <taxon>Euteleostomi</taxon>
        <taxon>Mammalia</taxon>
        <taxon>Eutheria</taxon>
        <taxon>Euarchontoglires</taxon>
        <taxon>Primates</taxon>
        <taxon>Haplorrhini</taxon>
        <taxon>Catarrhini</taxon>
        <taxon>Cercopithecidae</taxon>
        <taxon>Cercopithecinae</taxon>
        <taxon>Macaca</taxon>
    </lineage>
</organism>
<dbReference type="Ensembl" id="ENSMFAT00000095830.1">
    <property type="protein sequence ID" value="ENSMFAP00000057862.1"/>
    <property type="gene ID" value="ENSMFAG00000051322.1"/>
</dbReference>
<name>A0A7N9D0Y0_MACFA</name>
<proteinExistence type="predicted"/>
<reference evidence="1 2" key="1">
    <citation type="submission" date="2013-03" db="EMBL/GenBank/DDBJ databases">
        <authorList>
            <person name="Warren W."/>
            <person name="Wilson R.K."/>
        </authorList>
    </citation>
    <scope>NUCLEOTIDE SEQUENCE</scope>
</reference>
<dbReference type="Proteomes" id="UP000233100">
    <property type="component" value="Chromosome 3"/>
</dbReference>
<dbReference type="GeneTree" id="ENSGT00940000166898"/>
<protein>
    <submittedName>
        <fullName evidence="1">Uncharacterized protein</fullName>
    </submittedName>
</protein>
<sequence length="133" mass="14674">MAKGGPHGPHVSDLICPKPCSIVWGGLWLARTRKPHLGLALCLLPREPVAWGDHRKNFYLEMEFRSLPRLGCSGTILSHCNLCLPGSSGSPASASLLAGITGTRHHAQLIFCIFRRDRVSPLWPDWSRTADLR</sequence>
<dbReference type="AlphaFoldDB" id="A0A7N9D0Y0"/>
<reference evidence="1" key="2">
    <citation type="submission" date="2025-08" db="UniProtKB">
        <authorList>
            <consortium name="Ensembl"/>
        </authorList>
    </citation>
    <scope>IDENTIFICATION</scope>
</reference>
<dbReference type="PANTHER" id="PTHR12138">
    <property type="entry name" value="PRIMATE-EXPANDED PROTEIN FAMILY"/>
    <property type="match status" value="1"/>
</dbReference>
<reference evidence="1" key="3">
    <citation type="submission" date="2025-09" db="UniProtKB">
        <authorList>
            <consortium name="Ensembl"/>
        </authorList>
    </citation>
    <scope>IDENTIFICATION</scope>
</reference>
<evidence type="ECO:0000313" key="2">
    <source>
        <dbReference type="Proteomes" id="UP000233100"/>
    </source>
</evidence>